<dbReference type="Pfam" id="PF02604">
    <property type="entry name" value="PhdYeFM_antitox"/>
    <property type="match status" value="1"/>
</dbReference>
<dbReference type="Proteomes" id="UP000293863">
    <property type="component" value="Unassembled WGS sequence"/>
</dbReference>
<dbReference type="Proteomes" id="UP000279962">
    <property type="component" value="Chromosome"/>
</dbReference>
<dbReference type="InterPro" id="IPR036165">
    <property type="entry name" value="YefM-like_sf"/>
</dbReference>
<reference evidence="4 6" key="2">
    <citation type="submission" date="2019-02" db="EMBL/GenBank/DDBJ databases">
        <title>The Batch Genome Submission of Acinetobacter spp. strains.</title>
        <authorList>
            <person name="Qin J."/>
            <person name="Hu Y."/>
            <person name="Ye H."/>
            <person name="Wei L."/>
            <person name="Feng Y."/>
            <person name="Zong Z."/>
        </authorList>
    </citation>
    <scope>NUCLEOTIDE SEQUENCE [LARGE SCALE GENOMIC DNA]</scope>
    <source>
        <strain evidence="4 6">WCHAW060049</strain>
    </source>
</reference>
<dbReference type="EMBL" id="CP033133">
    <property type="protein sequence ID" value="AYO54614.1"/>
    <property type="molecule type" value="Genomic_DNA"/>
</dbReference>
<evidence type="ECO:0000256" key="1">
    <source>
        <dbReference type="ARBA" id="ARBA00009981"/>
    </source>
</evidence>
<dbReference type="Gene3D" id="3.40.1620.10">
    <property type="entry name" value="YefM-like domain"/>
    <property type="match status" value="1"/>
</dbReference>
<reference evidence="3 5" key="1">
    <citation type="submission" date="2018-10" db="EMBL/GenBank/DDBJ databases">
        <title>The complete genome of Acinetobacter wuhouensis strain WCHAW010062.</title>
        <authorList>
            <person name="Hu Y."/>
            <person name="Long H."/>
            <person name="Feng Y."/>
            <person name="Zong Z."/>
        </authorList>
    </citation>
    <scope>NUCLEOTIDE SEQUENCE [LARGE SCALE GENOMIC DNA]</scope>
    <source>
        <strain evidence="3 5">WCHAW010062</strain>
    </source>
</reference>
<comment type="similarity">
    <text evidence="1 2">Belongs to the phD/YefM antitoxin family.</text>
</comment>
<proteinExistence type="inferred from homology"/>
<evidence type="ECO:0000313" key="4">
    <source>
        <dbReference type="EMBL" id="RZG48652.1"/>
    </source>
</evidence>
<evidence type="ECO:0000256" key="2">
    <source>
        <dbReference type="RuleBase" id="RU362080"/>
    </source>
</evidence>
<dbReference type="EMBL" id="SGSQ01000003">
    <property type="protein sequence ID" value="RZG48652.1"/>
    <property type="molecule type" value="Genomic_DNA"/>
</dbReference>
<dbReference type="InterPro" id="IPR006442">
    <property type="entry name" value="Antitoxin_Phd/YefM"/>
</dbReference>
<gene>
    <name evidence="3" type="ORF">CDG68_13585</name>
    <name evidence="4" type="ORF">EXU28_02450</name>
</gene>
<dbReference type="NCBIfam" id="TIGR01552">
    <property type="entry name" value="phd_fam"/>
    <property type="match status" value="1"/>
</dbReference>
<dbReference type="AlphaFoldDB" id="A0A3G2T329"/>
<sequence>MKKWRLQMQISSREFNHDIGKAKKSSLENPVIITERGKPSHVLLSYRDYEKLIMKQSSMADLLSSDDNIEIEFKKLNVQAKAVELD</sequence>
<organism evidence="3 5">
    <name type="scientific">Acinetobacter wuhouensis</name>
    <dbReference type="NCBI Taxonomy" id="1879050"/>
    <lineage>
        <taxon>Bacteria</taxon>
        <taxon>Pseudomonadati</taxon>
        <taxon>Pseudomonadota</taxon>
        <taxon>Gammaproteobacteria</taxon>
        <taxon>Moraxellales</taxon>
        <taxon>Moraxellaceae</taxon>
        <taxon>Acinetobacter</taxon>
    </lineage>
</organism>
<dbReference type="SUPFAM" id="SSF143120">
    <property type="entry name" value="YefM-like"/>
    <property type="match status" value="1"/>
</dbReference>
<keyword evidence="6" id="KW-1185">Reference proteome</keyword>
<evidence type="ECO:0000313" key="5">
    <source>
        <dbReference type="Proteomes" id="UP000279962"/>
    </source>
</evidence>
<comment type="function">
    <text evidence="2">Antitoxin component of a type II toxin-antitoxin (TA) system.</text>
</comment>
<accession>A0A3G2T329</accession>
<evidence type="ECO:0000313" key="3">
    <source>
        <dbReference type="EMBL" id="AYO54614.1"/>
    </source>
</evidence>
<evidence type="ECO:0000313" key="6">
    <source>
        <dbReference type="Proteomes" id="UP000293863"/>
    </source>
</evidence>
<protein>
    <recommendedName>
        <fullName evidence="2">Antitoxin</fullName>
    </recommendedName>
</protein>
<name>A0A3G2T329_9GAMM</name>